<dbReference type="GO" id="GO:0018580">
    <property type="term" value="F:nitronate monooxygenase activity"/>
    <property type="evidence" value="ECO:0007669"/>
    <property type="project" value="UniProtKB-EC"/>
</dbReference>
<keyword evidence="1" id="KW-0285">Flavoprotein</keyword>
<dbReference type="CDD" id="cd04730">
    <property type="entry name" value="NPD_like"/>
    <property type="match status" value="1"/>
</dbReference>
<sequence length="345" mass="36632">MVGSTAAARLDQLWRRGREFLGTRTAIMGGAMSWISERHLVAAISNGGGFGVLACGSMPPALLAAEIEATQALTDKPFGVNLITMHPELPELIEVCGRLKVGHVVLAGGLPTQPSVTRVRELGAKVICFAPTVVFAKKLVRMGADAIVIEGTEAGGHIGPVATSVLAQEILPEIRDVPVFVAGGIGRGDAIVSYLEMGAAGVQLGTRFVCASECVAHENFKKAFFRAHARDAMPSVQVDPNFPVIPVRALANKATKRFMEFQQEVIGRFRAGAIDQKSAQLEIEHFWAGALKRAVIDGDVENGSVMAGQSVGMVSREQPTAEIIAELVEQARTALAARLPHLETV</sequence>
<keyword evidence="3 4" id="KW-0560">Oxidoreductase</keyword>
<dbReference type="EC" id="1.13.12.16" evidence="4"/>
<organism evidence="4">
    <name type="scientific">mine drainage metagenome</name>
    <dbReference type="NCBI Taxonomy" id="410659"/>
    <lineage>
        <taxon>unclassified sequences</taxon>
        <taxon>metagenomes</taxon>
        <taxon>ecological metagenomes</taxon>
    </lineage>
</organism>
<evidence type="ECO:0000313" key="4">
    <source>
        <dbReference type="EMBL" id="OIQ92764.1"/>
    </source>
</evidence>
<dbReference type="SUPFAM" id="SSF51412">
    <property type="entry name" value="Inosine monophosphate dehydrogenase (IMPDH)"/>
    <property type="match status" value="1"/>
</dbReference>
<dbReference type="Gene3D" id="3.20.20.70">
    <property type="entry name" value="Aldolase class I"/>
    <property type="match status" value="1"/>
</dbReference>
<gene>
    <name evidence="4" type="ORF">GALL_252850</name>
</gene>
<dbReference type="InterPro" id="IPR013785">
    <property type="entry name" value="Aldolase_TIM"/>
</dbReference>
<dbReference type="InterPro" id="IPR004136">
    <property type="entry name" value="NMO"/>
</dbReference>
<evidence type="ECO:0000256" key="1">
    <source>
        <dbReference type="ARBA" id="ARBA00022630"/>
    </source>
</evidence>
<name>A0A1J5RKX9_9ZZZZ</name>
<comment type="caution">
    <text evidence="4">The sequence shown here is derived from an EMBL/GenBank/DDBJ whole genome shotgun (WGS) entry which is preliminary data.</text>
</comment>
<dbReference type="PANTHER" id="PTHR32332">
    <property type="entry name" value="2-NITROPROPANE DIOXYGENASE"/>
    <property type="match status" value="1"/>
</dbReference>
<keyword evidence="4" id="KW-0503">Monooxygenase</keyword>
<evidence type="ECO:0000256" key="2">
    <source>
        <dbReference type="ARBA" id="ARBA00022643"/>
    </source>
</evidence>
<dbReference type="AlphaFoldDB" id="A0A1J5RKX9"/>
<dbReference type="PANTHER" id="PTHR32332:SF20">
    <property type="entry name" value="2-NITROPROPANE DIOXYGENASE-LIKE PROTEIN"/>
    <property type="match status" value="1"/>
</dbReference>
<protein>
    <submittedName>
        <fullName evidence="4">Nitronate monooxygenase</fullName>
        <ecNumber evidence="4">1.13.12.16</ecNumber>
    </submittedName>
</protein>
<evidence type="ECO:0000256" key="3">
    <source>
        <dbReference type="ARBA" id="ARBA00023002"/>
    </source>
</evidence>
<keyword evidence="2" id="KW-0288">FMN</keyword>
<reference evidence="4" key="1">
    <citation type="submission" date="2016-10" db="EMBL/GenBank/DDBJ databases">
        <title>Sequence of Gallionella enrichment culture.</title>
        <authorList>
            <person name="Poehlein A."/>
            <person name="Muehling M."/>
            <person name="Daniel R."/>
        </authorList>
    </citation>
    <scope>NUCLEOTIDE SEQUENCE</scope>
</reference>
<dbReference type="Pfam" id="PF03060">
    <property type="entry name" value="NMO"/>
    <property type="match status" value="2"/>
</dbReference>
<dbReference type="EMBL" id="MLJW01000223">
    <property type="protein sequence ID" value="OIQ92764.1"/>
    <property type="molecule type" value="Genomic_DNA"/>
</dbReference>
<proteinExistence type="predicted"/>
<accession>A0A1J5RKX9</accession>